<dbReference type="EMBL" id="JACRSY010000051">
    <property type="protein sequence ID" value="MBC8581429.1"/>
    <property type="molecule type" value="Genomic_DNA"/>
</dbReference>
<dbReference type="Gene3D" id="3.30.1370.220">
    <property type="match status" value="1"/>
</dbReference>
<evidence type="ECO:0000259" key="3">
    <source>
        <dbReference type="Pfam" id="PF17482"/>
    </source>
</evidence>
<feature type="domain" description="Tail sheath protein subtilisin-like" evidence="2">
    <location>
        <begin position="81"/>
        <end position="222"/>
    </location>
</feature>
<comment type="similarity">
    <text evidence="1">Belongs to the myoviridae tail sheath protein family.</text>
</comment>
<sequence>MSLPNVMINFKQTGATAIQRGERGIVALVLNGEKQEVHELNNIKDAAGIDQLTDKQKEYIQLAFMGYIKPPKKVIIVFRGSEGEDYNQAQEVLESLKWDYLAIPEIESGDVASMVVWMTGLNKKCKVVLPNATTADTEKVINFTTTNIKTTLGDYTTSEYTSRIAGLLAGTPMTISATFAPLKEVIGFDQLTKEQMDEAISKGQLILYHDGEKAKIARGVNSFTTTTQDKGESFKKIKIVDAMHMIEDDIKTTCEDSYIGKYSNSYDNKCVLITAIQAYLDQLVLEGILDPVFKNVVEIDVEQQRNYLKSIGVDVENMKELDIKKANTRDKVFLKSQIKILDAIEDIVLNVDIG</sequence>
<dbReference type="AlphaFoldDB" id="A0A926EKT6"/>
<keyword evidence="5" id="KW-1185">Reference proteome</keyword>
<dbReference type="InterPro" id="IPR035089">
    <property type="entry name" value="Phage_sheath_subtilisin"/>
</dbReference>
<dbReference type="Pfam" id="PF04984">
    <property type="entry name" value="Phage_sheath_1"/>
    <property type="match status" value="1"/>
</dbReference>
<dbReference type="RefSeq" id="WP_249334352.1">
    <property type="nucleotide sequence ID" value="NZ_JACRSY010000051.1"/>
</dbReference>
<evidence type="ECO:0000313" key="5">
    <source>
        <dbReference type="Proteomes" id="UP000655830"/>
    </source>
</evidence>
<dbReference type="InterPro" id="IPR020287">
    <property type="entry name" value="Tail_sheath_C"/>
</dbReference>
<gene>
    <name evidence="4" type="ORF">H8718_18220</name>
</gene>
<reference evidence="4" key="1">
    <citation type="submission" date="2020-08" db="EMBL/GenBank/DDBJ databases">
        <title>Genome public.</title>
        <authorList>
            <person name="Liu C."/>
            <person name="Sun Q."/>
        </authorList>
    </citation>
    <scope>NUCLEOTIDE SEQUENCE</scope>
    <source>
        <strain evidence="4">NSJ-12</strain>
    </source>
</reference>
<name>A0A926EKT6_9FIRM</name>
<dbReference type="Proteomes" id="UP000655830">
    <property type="component" value="Unassembled WGS sequence"/>
</dbReference>
<evidence type="ECO:0000256" key="1">
    <source>
        <dbReference type="ARBA" id="ARBA00008005"/>
    </source>
</evidence>
<dbReference type="Gene3D" id="3.40.50.11790">
    <property type="match status" value="1"/>
</dbReference>
<protein>
    <submittedName>
        <fullName evidence="4">Phage tail sheath subtilisin-like domain-containing protein</fullName>
    </submittedName>
</protein>
<accession>A0A926EKT6</accession>
<comment type="caution">
    <text evidence="4">The sequence shown here is derived from an EMBL/GenBank/DDBJ whole genome shotgun (WGS) entry which is preliminary data.</text>
</comment>
<feature type="domain" description="Tail sheath protein C-terminal" evidence="3">
    <location>
        <begin position="229"/>
        <end position="353"/>
    </location>
</feature>
<evidence type="ECO:0000259" key="2">
    <source>
        <dbReference type="Pfam" id="PF04984"/>
    </source>
</evidence>
<dbReference type="Pfam" id="PF17482">
    <property type="entry name" value="Phage_sheath_1C"/>
    <property type="match status" value="1"/>
</dbReference>
<evidence type="ECO:0000313" key="4">
    <source>
        <dbReference type="EMBL" id="MBC8581429.1"/>
    </source>
</evidence>
<organism evidence="4 5">
    <name type="scientific">Zhenhengia yiwuensis</name>
    <dbReference type="NCBI Taxonomy" id="2763666"/>
    <lineage>
        <taxon>Bacteria</taxon>
        <taxon>Bacillati</taxon>
        <taxon>Bacillota</taxon>
        <taxon>Clostridia</taxon>
        <taxon>Lachnospirales</taxon>
        <taxon>Lachnospiraceae</taxon>
        <taxon>Zhenhengia</taxon>
    </lineage>
</organism>
<proteinExistence type="inferred from homology"/>